<name>A0A9P8L0E2_9PEZI</name>
<dbReference type="InterPro" id="IPR038718">
    <property type="entry name" value="SNF2-like_sf"/>
</dbReference>
<comment type="caution">
    <text evidence="12">The sequence shown here is derived from an EMBL/GenBank/DDBJ whole genome shotgun (WGS) entry which is preliminary data.</text>
</comment>
<keyword evidence="6" id="KW-0347">Helicase</keyword>
<evidence type="ECO:0000259" key="11">
    <source>
        <dbReference type="PROSITE" id="PS50089"/>
    </source>
</evidence>
<dbReference type="InterPro" id="IPR017907">
    <property type="entry name" value="Znf_RING_CS"/>
</dbReference>
<feature type="compositionally biased region" description="Basic residues" evidence="10">
    <location>
        <begin position="574"/>
        <end position="588"/>
    </location>
</feature>
<evidence type="ECO:0000256" key="2">
    <source>
        <dbReference type="ARBA" id="ARBA00022723"/>
    </source>
</evidence>
<evidence type="ECO:0000256" key="6">
    <source>
        <dbReference type="ARBA" id="ARBA00022806"/>
    </source>
</evidence>
<feature type="region of interest" description="Disordered" evidence="10">
    <location>
        <begin position="186"/>
        <end position="210"/>
    </location>
</feature>
<keyword evidence="4 9" id="KW-0863">Zinc-finger</keyword>
<reference evidence="12" key="1">
    <citation type="submission" date="2021-03" db="EMBL/GenBank/DDBJ databases">
        <title>Comparative genomics and phylogenomic investigation of the class Geoglossomycetes provide insights into ecological specialization and systematics.</title>
        <authorList>
            <person name="Melie T."/>
            <person name="Pirro S."/>
            <person name="Miller A.N."/>
            <person name="Quandt A."/>
        </authorList>
    </citation>
    <scope>NUCLEOTIDE SEQUENCE</scope>
    <source>
        <strain evidence="12">GBOQ0MN5Z8</strain>
    </source>
</reference>
<keyword evidence="2" id="KW-0479">Metal-binding</keyword>
<dbReference type="InterPro" id="IPR013083">
    <property type="entry name" value="Znf_RING/FYVE/PHD"/>
</dbReference>
<evidence type="ECO:0000313" key="13">
    <source>
        <dbReference type="Proteomes" id="UP000698800"/>
    </source>
</evidence>
<dbReference type="GO" id="GO:0005524">
    <property type="term" value="F:ATP binding"/>
    <property type="evidence" value="ECO:0007669"/>
    <property type="project" value="UniProtKB-KW"/>
</dbReference>
<dbReference type="GO" id="GO:0004386">
    <property type="term" value="F:helicase activity"/>
    <property type="evidence" value="ECO:0007669"/>
    <property type="project" value="UniProtKB-KW"/>
</dbReference>
<dbReference type="GO" id="GO:0008270">
    <property type="term" value="F:zinc ion binding"/>
    <property type="evidence" value="ECO:0007669"/>
    <property type="project" value="UniProtKB-KW"/>
</dbReference>
<dbReference type="CDD" id="cd16449">
    <property type="entry name" value="RING-HC"/>
    <property type="match status" value="1"/>
</dbReference>
<feature type="region of interest" description="Disordered" evidence="10">
    <location>
        <begin position="572"/>
        <end position="651"/>
    </location>
</feature>
<dbReference type="InterPro" id="IPR027417">
    <property type="entry name" value="P-loop_NTPase"/>
</dbReference>
<dbReference type="SUPFAM" id="SSF52540">
    <property type="entry name" value="P-loop containing nucleoside triphosphate hydrolases"/>
    <property type="match status" value="2"/>
</dbReference>
<gene>
    <name evidence="12" type="ORF">FGG08_007079</name>
</gene>
<proteinExistence type="inferred from homology"/>
<dbReference type="PANTHER" id="PTHR45626:SF17">
    <property type="entry name" value="HELICASE-LIKE TRANSCRIPTION FACTOR"/>
    <property type="match status" value="1"/>
</dbReference>
<protein>
    <recommendedName>
        <fullName evidence="11">RING-type domain-containing protein</fullName>
    </recommendedName>
</protein>
<feature type="region of interest" description="Disordered" evidence="10">
    <location>
        <begin position="242"/>
        <end position="262"/>
    </location>
</feature>
<dbReference type="PROSITE" id="PS50089">
    <property type="entry name" value="ZF_RING_2"/>
    <property type="match status" value="1"/>
</dbReference>
<feature type="region of interest" description="Disordered" evidence="10">
    <location>
        <begin position="1142"/>
        <end position="1161"/>
    </location>
</feature>
<keyword evidence="7" id="KW-0862">Zinc</keyword>
<feature type="compositionally biased region" description="Polar residues" evidence="10">
    <location>
        <begin position="68"/>
        <end position="80"/>
    </location>
</feature>
<dbReference type="InterPro" id="IPR001841">
    <property type="entry name" value="Znf_RING"/>
</dbReference>
<dbReference type="AlphaFoldDB" id="A0A9P8L0E2"/>
<evidence type="ECO:0000313" key="12">
    <source>
        <dbReference type="EMBL" id="KAH0536030.1"/>
    </source>
</evidence>
<dbReference type="PROSITE" id="PS00518">
    <property type="entry name" value="ZF_RING_1"/>
    <property type="match status" value="1"/>
</dbReference>
<dbReference type="Gene3D" id="3.40.50.10810">
    <property type="entry name" value="Tandem AAA-ATPase domain"/>
    <property type="match status" value="1"/>
</dbReference>
<evidence type="ECO:0000256" key="1">
    <source>
        <dbReference type="ARBA" id="ARBA00007025"/>
    </source>
</evidence>
<dbReference type="Gene3D" id="3.30.40.10">
    <property type="entry name" value="Zinc/RING finger domain, C3HC4 (zinc finger)"/>
    <property type="match status" value="1"/>
</dbReference>
<dbReference type="Pfam" id="PF00097">
    <property type="entry name" value="zf-C3HC4"/>
    <property type="match status" value="1"/>
</dbReference>
<dbReference type="PANTHER" id="PTHR45626">
    <property type="entry name" value="TRANSCRIPTION TERMINATION FACTOR 2-RELATED"/>
    <property type="match status" value="1"/>
</dbReference>
<dbReference type="SUPFAM" id="SSF57850">
    <property type="entry name" value="RING/U-box"/>
    <property type="match status" value="1"/>
</dbReference>
<organism evidence="12 13">
    <name type="scientific">Glutinoglossum americanum</name>
    <dbReference type="NCBI Taxonomy" id="1670608"/>
    <lineage>
        <taxon>Eukaryota</taxon>
        <taxon>Fungi</taxon>
        <taxon>Dikarya</taxon>
        <taxon>Ascomycota</taxon>
        <taxon>Pezizomycotina</taxon>
        <taxon>Geoglossomycetes</taxon>
        <taxon>Geoglossales</taxon>
        <taxon>Geoglossaceae</taxon>
        <taxon>Glutinoglossum</taxon>
    </lineage>
</organism>
<feature type="region of interest" description="Disordered" evidence="10">
    <location>
        <begin position="305"/>
        <end position="379"/>
    </location>
</feature>
<comment type="similarity">
    <text evidence="1">Belongs to the SNF2/RAD54 helicase family.</text>
</comment>
<evidence type="ECO:0000256" key="10">
    <source>
        <dbReference type="SAM" id="MobiDB-lite"/>
    </source>
</evidence>
<keyword evidence="5" id="KW-0378">Hydrolase</keyword>
<feature type="region of interest" description="Disordered" evidence="10">
    <location>
        <begin position="1"/>
        <end position="110"/>
    </location>
</feature>
<dbReference type="SMART" id="SM00184">
    <property type="entry name" value="RING"/>
    <property type="match status" value="1"/>
</dbReference>
<keyword evidence="8" id="KW-0067">ATP-binding</keyword>
<evidence type="ECO:0000256" key="8">
    <source>
        <dbReference type="ARBA" id="ARBA00022840"/>
    </source>
</evidence>
<dbReference type="InterPro" id="IPR000330">
    <property type="entry name" value="SNF2_N"/>
</dbReference>
<keyword evidence="3" id="KW-0547">Nucleotide-binding</keyword>
<keyword evidence="13" id="KW-1185">Reference proteome</keyword>
<dbReference type="Proteomes" id="UP000698800">
    <property type="component" value="Unassembled WGS sequence"/>
</dbReference>
<sequence length="1207" mass="134445">MSAEESDDATQRGYFSGSEAGSQPDSVLDIGTQFEPYYPHEEPELEVDLSSQIREHHNQGIRGFPKSSKITLGLSASSKNPKGGDSSHGGQSSSKSAQQPQTLAGTTIRDPSLLTSGFGVASLEGKNIHAVFDADVLFDKRDLLGTGTDLGCKKNPIKIDSGQPRPIELPDDDVIFVSCRPRQFPLTPLSQPMRSSPGVRVKEEPGSQEDTWNRLSAIAAKVEATNSSLSSSLGPARDVLSGPSSHLSVREPDSDIATLGRTPDINLPPLGFSKESVRPRYVPKEDVVEKIQANLLKKYMRKSTLSSHEGFGGGKAGPIEKRESRTSRIGAGNPHYDSYPPSAGVREKFLEASVTGDDPENAWMNDDISDEEEDSDSATSYERLKTAMAKEKSNATRLKLEVELIAAGNRKDVRNRRRRMGSQSREYVVSTVSFPAGDSPNRSHSEEADLELESQGGLFIPDSRENVHKQRKRAHEAFQRYKTPYEVSPGEIEEFDIDQTDIIAKKPRVESGSESQLAMRATTEIGEGQEEVGVAAQRSANTNLEQVPPNEGRLAGSEDDVEVALLNAIVQSRSAKKPRKKAGPRRKTAKEVHLQKTKTAKVVKASKADKANKSSKTTQGAKGGKVTKSTAKAPKVPKKGSKKKTTNVANGLGDTGEDLLHSLFFTDAIAQRQAQGDFGEAPVIGEKLHKDRMLKELMASVPKEHKRLVTNDKMQVLKASKNFGYGAVKAFEGKWLLRGMKVGRELGSREKGGILADAMGLGKTLQMLATMVGNPPDPGAAARATLLIVPSSVIEQWQDEIRTHVEEDFFKRVLHFKKSKEIPLSILQTCDVIITSYTEILASYPYPSYGKEREMGALETGINDVDPWVSLFKNFYHFKKEFCDPDSEDCNARLLTMLSMLMIRRTLKDKMFNRPIVELPETYTSVRRVDFSKEERCLYEIIEERFRMDFNLFLREGTAKRNYRTMVVKLLRLRQLTAHPFLLQQTIQDIFTLEDVRKLEARLNQAQQADGRPLYEKVGRWVKERVLERQADGIDANEPQTEEESRARSFGKSDFGTSFSIYKYLNTLDEKEMLTRCVCRICHDVAFDPQITDCYHVFCKPCIEEEASRWAQEGHEFTECPACNNIFLTLVPWFDLTAKENTASPSSPRAHEDEENDRAEKNASSWLNIEGELLPSAKTIALKAVILDWIVTAPNDKIVVFTQFRLM</sequence>
<dbReference type="InterPro" id="IPR050628">
    <property type="entry name" value="SNF2_RAD54_helicase_TF"/>
</dbReference>
<evidence type="ECO:0000256" key="4">
    <source>
        <dbReference type="ARBA" id="ARBA00022771"/>
    </source>
</evidence>
<feature type="domain" description="RING-type" evidence="11">
    <location>
        <begin position="1079"/>
        <end position="1124"/>
    </location>
</feature>
<evidence type="ECO:0000256" key="9">
    <source>
        <dbReference type="PROSITE-ProRule" id="PRU00175"/>
    </source>
</evidence>
<dbReference type="GO" id="GO:0008094">
    <property type="term" value="F:ATP-dependent activity, acting on DNA"/>
    <property type="evidence" value="ECO:0007669"/>
    <property type="project" value="TreeGrafter"/>
</dbReference>
<feature type="compositionally biased region" description="Acidic residues" evidence="10">
    <location>
        <begin position="367"/>
        <end position="376"/>
    </location>
</feature>
<dbReference type="GO" id="GO:0016787">
    <property type="term" value="F:hydrolase activity"/>
    <property type="evidence" value="ECO:0007669"/>
    <property type="project" value="UniProtKB-KW"/>
</dbReference>
<evidence type="ECO:0000256" key="7">
    <source>
        <dbReference type="ARBA" id="ARBA00022833"/>
    </source>
</evidence>
<dbReference type="InterPro" id="IPR018957">
    <property type="entry name" value="Znf_C3HC4_RING-type"/>
</dbReference>
<dbReference type="GO" id="GO:0006281">
    <property type="term" value="P:DNA repair"/>
    <property type="evidence" value="ECO:0007669"/>
    <property type="project" value="TreeGrafter"/>
</dbReference>
<dbReference type="Pfam" id="PF00176">
    <property type="entry name" value="SNF2-rel_dom"/>
    <property type="match status" value="1"/>
</dbReference>
<dbReference type="OrthoDB" id="448448at2759"/>
<accession>A0A9P8L0E2</accession>
<dbReference type="EMBL" id="JAGHQL010000244">
    <property type="protein sequence ID" value="KAH0536030.1"/>
    <property type="molecule type" value="Genomic_DNA"/>
</dbReference>
<evidence type="ECO:0000256" key="5">
    <source>
        <dbReference type="ARBA" id="ARBA00022801"/>
    </source>
</evidence>
<feature type="compositionally biased region" description="Low complexity" evidence="10">
    <location>
        <begin position="88"/>
        <end position="101"/>
    </location>
</feature>
<feature type="compositionally biased region" description="Basic residues" evidence="10">
    <location>
        <begin position="635"/>
        <end position="645"/>
    </location>
</feature>
<evidence type="ECO:0000256" key="3">
    <source>
        <dbReference type="ARBA" id="ARBA00022741"/>
    </source>
</evidence>
<dbReference type="GO" id="GO:0005634">
    <property type="term" value="C:nucleus"/>
    <property type="evidence" value="ECO:0007669"/>
    <property type="project" value="TreeGrafter"/>
</dbReference>